<evidence type="ECO:0000313" key="1">
    <source>
        <dbReference type="EMBL" id="CAI9163600.1"/>
    </source>
</evidence>
<keyword evidence="2" id="KW-1185">Reference proteome</keyword>
<dbReference type="EMBL" id="OX459957">
    <property type="protein sequence ID" value="CAI9163600.1"/>
    <property type="molecule type" value="Genomic_DNA"/>
</dbReference>
<proteinExistence type="predicted"/>
<gene>
    <name evidence="1" type="ORF">MRATA1EN1_LOCUS12562</name>
</gene>
<reference evidence="1" key="1">
    <citation type="submission" date="2023-04" db="EMBL/GenBank/DDBJ databases">
        <authorList>
            <consortium name="ELIXIR-Norway"/>
        </authorList>
    </citation>
    <scope>NUCLEOTIDE SEQUENCE [LARGE SCALE GENOMIC DNA]</scope>
</reference>
<accession>A0ABN8YPT7</accession>
<sequence length="119" mass="13653">MDWFQPVFWEPRASSEVPQKSWFKRGGTKRGRRKAELVFEQRPRTPHPPLSRTALIFLLYIGILCNVSETRQGGGMGRIQEVENLLLKKKLRTTPVASVYLFHSTKFDSHTQAGLVITV</sequence>
<protein>
    <submittedName>
        <fullName evidence="1">Uncharacterized protein</fullName>
    </submittedName>
</protein>
<evidence type="ECO:0000313" key="2">
    <source>
        <dbReference type="Proteomes" id="UP001176941"/>
    </source>
</evidence>
<name>A0ABN8YPT7_RANTA</name>
<dbReference type="Proteomes" id="UP001176941">
    <property type="component" value="Chromosome 21"/>
</dbReference>
<organism evidence="1 2">
    <name type="scientific">Rangifer tarandus platyrhynchus</name>
    <name type="common">Svalbard reindeer</name>
    <dbReference type="NCBI Taxonomy" id="3082113"/>
    <lineage>
        <taxon>Eukaryota</taxon>
        <taxon>Metazoa</taxon>
        <taxon>Chordata</taxon>
        <taxon>Craniata</taxon>
        <taxon>Vertebrata</taxon>
        <taxon>Euteleostomi</taxon>
        <taxon>Mammalia</taxon>
        <taxon>Eutheria</taxon>
        <taxon>Laurasiatheria</taxon>
        <taxon>Artiodactyla</taxon>
        <taxon>Ruminantia</taxon>
        <taxon>Pecora</taxon>
        <taxon>Cervidae</taxon>
        <taxon>Odocoileinae</taxon>
        <taxon>Rangifer</taxon>
    </lineage>
</organism>